<evidence type="ECO:0000313" key="2">
    <source>
        <dbReference type="Proteomes" id="UP000786387"/>
    </source>
</evidence>
<dbReference type="EMBL" id="JAAMRF010000004">
    <property type="protein sequence ID" value="MBA1273793.1"/>
    <property type="molecule type" value="Genomic_DNA"/>
</dbReference>
<dbReference type="Pfam" id="PF03682">
    <property type="entry name" value="UPF0158"/>
    <property type="match status" value="1"/>
</dbReference>
<name>A0ABR5Z0R3_9GAMM</name>
<accession>A0ABR5Z0R3</accession>
<reference evidence="1 2" key="1">
    <citation type="submission" date="2020-02" db="EMBL/GenBank/DDBJ databases">
        <title>Synteny-based analysis reveals conserved mechanism for high triclosan tolerance in Pseudomonas, as well as instances of horizontal transfer.</title>
        <authorList>
            <person name="Mcfarland A.G."/>
            <person name="Bertucci H.K."/>
            <person name="Litmann E."/>
            <person name="Shen J."/>
            <person name="Huttenhower C."/>
            <person name="Hartmann E.M."/>
        </authorList>
    </citation>
    <scope>NUCLEOTIDE SEQUENCE [LARGE SCALE GENOMIC DNA]</scope>
    <source>
        <strain evidence="1 2">115A1</strain>
    </source>
</reference>
<proteinExistence type="predicted"/>
<keyword evidence="2" id="KW-1185">Reference proteome</keyword>
<protein>
    <submittedName>
        <fullName evidence="1">Uncharacterized protein</fullName>
    </submittedName>
</protein>
<organism evidence="1 2">
    <name type="scientific">Stutzerimonas azotifigens</name>
    <dbReference type="NCBI Taxonomy" id="291995"/>
    <lineage>
        <taxon>Bacteria</taxon>
        <taxon>Pseudomonadati</taxon>
        <taxon>Pseudomonadota</taxon>
        <taxon>Gammaproteobacteria</taxon>
        <taxon>Pseudomonadales</taxon>
        <taxon>Pseudomonadaceae</taxon>
        <taxon>Stutzerimonas</taxon>
    </lineage>
</organism>
<dbReference type="InterPro" id="IPR005361">
    <property type="entry name" value="UPF0158"/>
</dbReference>
<evidence type="ECO:0000313" key="1">
    <source>
        <dbReference type="EMBL" id="MBA1273793.1"/>
    </source>
</evidence>
<comment type="caution">
    <text evidence="1">The sequence shown here is derived from an EMBL/GenBank/DDBJ whole genome shotgun (WGS) entry which is preliminary data.</text>
</comment>
<sequence length="142" mass="16638">MRPLTIDLDRLEYALDSRDAAEYYLDQETGEIHAVFPGDPAPGAEEKYDVQPDRYLHIERLDLAQSLAMREAFLFTIHDPDAHVAHAVLSDALSGRRPLRTFDFKLEDFPRIRERWLLYQATQLREYAITWLHDKGLEPSRR</sequence>
<dbReference type="RefSeq" id="WP_181070715.1">
    <property type="nucleotide sequence ID" value="NZ_JAAMRF010000004.1"/>
</dbReference>
<gene>
    <name evidence="1" type="ORF">G7026_10515</name>
</gene>
<dbReference type="Proteomes" id="UP000786387">
    <property type="component" value="Unassembled WGS sequence"/>
</dbReference>